<evidence type="ECO:0000313" key="4">
    <source>
        <dbReference type="EMBL" id="KAL1902735.1"/>
    </source>
</evidence>
<evidence type="ECO:0000256" key="2">
    <source>
        <dbReference type="ARBA" id="ARBA00023043"/>
    </source>
</evidence>
<reference evidence="4 5" key="1">
    <citation type="journal article" date="2024" name="IMA Fungus">
        <title>IMA Genome - F19 : A genome assembly and annotation guide to empower mycologists, including annotated draft genome sequences of Ceratocystis pirilliformis, Diaporthe australafricana, Fusarium ophioides, Paecilomyces lecythidis, and Sporothrix stenoceras.</title>
        <authorList>
            <person name="Aylward J."/>
            <person name="Wilson A.M."/>
            <person name="Visagie C.M."/>
            <person name="Spraker J."/>
            <person name="Barnes I."/>
            <person name="Buitendag C."/>
            <person name="Ceriani C."/>
            <person name="Del Mar Angel L."/>
            <person name="du Plessis D."/>
            <person name="Fuchs T."/>
            <person name="Gasser K."/>
            <person name="Kramer D."/>
            <person name="Li W."/>
            <person name="Munsamy K."/>
            <person name="Piso A."/>
            <person name="Price J.L."/>
            <person name="Sonnekus B."/>
            <person name="Thomas C."/>
            <person name="van der Nest A."/>
            <person name="van Dijk A."/>
            <person name="van Heerden A."/>
            <person name="van Vuuren N."/>
            <person name="Yilmaz N."/>
            <person name="Duong T.A."/>
            <person name="van der Merwe N.A."/>
            <person name="Wingfield M.J."/>
            <person name="Wingfield B.D."/>
        </authorList>
    </citation>
    <scope>NUCLEOTIDE SEQUENCE [LARGE SCALE GENOMIC DNA]</scope>
    <source>
        <strain evidence="4 5">CMW 5346</strain>
    </source>
</reference>
<comment type="caution">
    <text evidence="4">The sequence shown here is derived from an EMBL/GenBank/DDBJ whole genome shotgun (WGS) entry which is preliminary data.</text>
</comment>
<accession>A0ABR3ZQP3</accession>
<dbReference type="PANTHER" id="PTHR24198:SF165">
    <property type="entry name" value="ANKYRIN REPEAT-CONTAINING PROTEIN-RELATED"/>
    <property type="match status" value="1"/>
</dbReference>
<feature type="repeat" description="ANK" evidence="3">
    <location>
        <begin position="519"/>
        <end position="551"/>
    </location>
</feature>
<keyword evidence="1" id="KW-0677">Repeat</keyword>
<feature type="repeat" description="ANK" evidence="3">
    <location>
        <begin position="186"/>
        <end position="219"/>
    </location>
</feature>
<name>A0ABR3ZQP3_9PEZI</name>
<dbReference type="InterPro" id="IPR036770">
    <property type="entry name" value="Ankyrin_rpt-contain_sf"/>
</dbReference>
<dbReference type="SMART" id="SM00248">
    <property type="entry name" value="ANK"/>
    <property type="match status" value="14"/>
</dbReference>
<evidence type="ECO:0000256" key="1">
    <source>
        <dbReference type="ARBA" id="ARBA00022737"/>
    </source>
</evidence>
<dbReference type="EMBL" id="JAWCUI010000004">
    <property type="protein sequence ID" value="KAL1902735.1"/>
    <property type="molecule type" value="Genomic_DNA"/>
</dbReference>
<dbReference type="SUPFAM" id="SSF48403">
    <property type="entry name" value="Ankyrin repeat"/>
    <property type="match status" value="3"/>
</dbReference>
<sequence length="820" mass="87434">MAAPLLLAAAGFMLFAAFSLWRSARQDRQRAAALALLDHTLDEVVREPPPPPEDPIKKRQKDLAVAIENGNIDDVREILARKLDDTNGDDNDDKGDYLITQACGDCQCAISAALYRQHIDVANLLCQHITDRGGTVDAKRISWHDALSARSIDALRFMVDHDADVNAMSPADSVPSRKKTAATPDIATTPLIVAVRRSLSDEPVEFLIKSGADVNKVSSLTAGAGTPIFAALIAKNYDAARLLLKHGAQLKARGGRFDNILQIACMIKNSNMVAASLKDNVVPINVRGGLYETPLQAACAVSADDCAKILLDNGAEVNIQGGKFGTALQAAAASGSVECIWMLLDHGADINAEGTGGRLGTPIQLAFHRNRGDAADLLLERGAVFVRPSTEGDKRADDRLQLKGALTSACASGKIALVRRLLDLDIGLDVNEVIEEKKPEHGDEEYGVSGGSSDDYAENDAYYLEPFVRQSPGGTPLWAAVWMNDNDNDKSAESSTSAVRDMVGLLLDRGANPSLFANKDRTPLMQAIVRGDVSVVRLLLERGADPNGFNPEHRDAEIPLTLAARQGGPKDKPYGRDKGSVEIIGLLLDRGAKADVVTKHGSSALSEAVLNEDEDVGKAIVDLLIKQGGVNVNQFVTRDGATALTRACNKGQLAYVEHLVTVYGTNVNGPLPVLANNSLGDKSNTEAANITIAPDVPLSEAALAGHIDIVQFLLDHGANVHAKSPRGTALQAAYYGRCNVEKKSRFYSSRRGDGENLKQREIEKFKAIEALLQSRGAQGPLEGGKYGMFDMFARDIAGILVQQLLGEGATSGGSQGGARS</sequence>
<feature type="repeat" description="ANK" evidence="3">
    <location>
        <begin position="693"/>
        <end position="725"/>
    </location>
</feature>
<dbReference type="Pfam" id="PF13637">
    <property type="entry name" value="Ank_4"/>
    <property type="match status" value="1"/>
</dbReference>
<protein>
    <submittedName>
        <fullName evidence="4">Ankyrin repeat</fullName>
    </submittedName>
</protein>
<evidence type="ECO:0000256" key="3">
    <source>
        <dbReference type="PROSITE-ProRule" id="PRU00023"/>
    </source>
</evidence>
<evidence type="ECO:0000313" key="5">
    <source>
        <dbReference type="Proteomes" id="UP001583186"/>
    </source>
</evidence>
<proteinExistence type="predicted"/>
<dbReference type="PROSITE" id="PS50088">
    <property type="entry name" value="ANK_REPEAT"/>
    <property type="match status" value="5"/>
</dbReference>
<dbReference type="Proteomes" id="UP001583186">
    <property type="component" value="Unassembled WGS sequence"/>
</dbReference>
<dbReference type="PANTHER" id="PTHR24198">
    <property type="entry name" value="ANKYRIN REPEAT AND PROTEIN KINASE DOMAIN-CONTAINING PROTEIN"/>
    <property type="match status" value="1"/>
</dbReference>
<organism evidence="4 5">
    <name type="scientific">Sporothrix stenoceras</name>
    <dbReference type="NCBI Taxonomy" id="5173"/>
    <lineage>
        <taxon>Eukaryota</taxon>
        <taxon>Fungi</taxon>
        <taxon>Dikarya</taxon>
        <taxon>Ascomycota</taxon>
        <taxon>Pezizomycotina</taxon>
        <taxon>Sordariomycetes</taxon>
        <taxon>Sordariomycetidae</taxon>
        <taxon>Ophiostomatales</taxon>
        <taxon>Ophiostomataceae</taxon>
        <taxon>Sporothrix</taxon>
    </lineage>
</organism>
<gene>
    <name evidence="4" type="primary">anK3</name>
    <name evidence="4" type="ORF">Sste5346_001178</name>
</gene>
<keyword evidence="2 3" id="KW-0040">ANK repeat</keyword>
<feature type="repeat" description="ANK" evidence="3">
    <location>
        <begin position="323"/>
        <end position="355"/>
    </location>
</feature>
<dbReference type="Pfam" id="PF00023">
    <property type="entry name" value="Ank"/>
    <property type="match status" value="2"/>
</dbReference>
<keyword evidence="5" id="KW-1185">Reference proteome</keyword>
<dbReference type="Gene3D" id="1.25.40.20">
    <property type="entry name" value="Ankyrin repeat-containing domain"/>
    <property type="match status" value="5"/>
</dbReference>
<feature type="repeat" description="ANK" evidence="3">
    <location>
        <begin position="290"/>
        <end position="322"/>
    </location>
</feature>
<dbReference type="PROSITE" id="PS50297">
    <property type="entry name" value="ANK_REP_REGION"/>
    <property type="match status" value="3"/>
</dbReference>
<dbReference type="InterPro" id="IPR002110">
    <property type="entry name" value="Ankyrin_rpt"/>
</dbReference>
<dbReference type="Pfam" id="PF12796">
    <property type="entry name" value="Ank_2"/>
    <property type="match status" value="1"/>
</dbReference>